<sequence length="379" mass="42352">MAWIDRCSIATKFSLLLWLPFGLLLLAAASIIGKQGVAVWQQRHLPKTAQLVADGRRLVLALQQERQGLLTKDGQGDQAMSLTMASDLAMTGFLAAQGRWLGEREVQAPELLMVNGLLARLAWMRSAWLNGELPREHLLGHYEQSVAALIDFESRMLTGLPHAWLADGAQALGAVARAQERLSLLQLAPSAGREQRLRREFNLYLDQYRGHLNAKSTGLGETPLSRSLPLAGRAGLSDHLTQQSQWMVQQLQAFWRGSLLTLGWMILPLLLTGVAWRWCHRLTGNLRRRITGLSLAVRALDQQRAYHLRLAAGDQDELDTMIHHLNGVIDDACQMRAELQIARQQLKRVRQDTPPTADPKVTPILARREVPSVQPMNQS</sequence>
<accession>A0A4V5NUQ0</accession>
<dbReference type="RefSeq" id="WP_136854268.1">
    <property type="nucleotide sequence ID" value="NZ_SWCI01000014.1"/>
</dbReference>
<name>A0A4V5NUQ0_9GAMM</name>
<dbReference type="EMBL" id="SWCI01000014">
    <property type="protein sequence ID" value="TKB47312.1"/>
    <property type="molecule type" value="Genomic_DNA"/>
</dbReference>
<proteinExistence type="predicted"/>
<evidence type="ECO:0000313" key="4">
    <source>
        <dbReference type="Proteomes" id="UP000305674"/>
    </source>
</evidence>
<dbReference type="OrthoDB" id="6397388at2"/>
<dbReference type="Proteomes" id="UP000305674">
    <property type="component" value="Unassembled WGS sequence"/>
</dbReference>
<evidence type="ECO:0000256" key="2">
    <source>
        <dbReference type="SAM" id="Phobius"/>
    </source>
</evidence>
<organism evidence="3 4">
    <name type="scientific">Ferrimonas sediminicola</name>
    <dbReference type="NCBI Taxonomy" id="2569538"/>
    <lineage>
        <taxon>Bacteria</taxon>
        <taxon>Pseudomonadati</taxon>
        <taxon>Pseudomonadota</taxon>
        <taxon>Gammaproteobacteria</taxon>
        <taxon>Alteromonadales</taxon>
        <taxon>Ferrimonadaceae</taxon>
        <taxon>Ferrimonas</taxon>
    </lineage>
</organism>
<dbReference type="AlphaFoldDB" id="A0A4V5NUQ0"/>
<keyword evidence="4" id="KW-1185">Reference proteome</keyword>
<gene>
    <name evidence="3" type="ORF">FCL40_15790</name>
</gene>
<feature type="region of interest" description="Disordered" evidence="1">
    <location>
        <begin position="350"/>
        <end position="379"/>
    </location>
</feature>
<reference evidence="3 4" key="1">
    <citation type="submission" date="2019-04" db="EMBL/GenBank/DDBJ databases">
        <authorList>
            <person name="Hwang J.C."/>
        </authorList>
    </citation>
    <scope>NUCLEOTIDE SEQUENCE [LARGE SCALE GENOMIC DNA]</scope>
    <source>
        <strain evidence="3 4">IMCC35001</strain>
    </source>
</reference>
<feature type="transmembrane region" description="Helical" evidence="2">
    <location>
        <begin position="253"/>
        <end position="279"/>
    </location>
</feature>
<keyword evidence="2" id="KW-0812">Transmembrane</keyword>
<comment type="caution">
    <text evidence="3">The sequence shown here is derived from an EMBL/GenBank/DDBJ whole genome shotgun (WGS) entry which is preliminary data.</text>
</comment>
<keyword evidence="2" id="KW-1133">Transmembrane helix</keyword>
<keyword evidence="2" id="KW-0472">Membrane</keyword>
<evidence type="ECO:0000313" key="3">
    <source>
        <dbReference type="EMBL" id="TKB47312.1"/>
    </source>
</evidence>
<protein>
    <submittedName>
        <fullName evidence="3">Uncharacterized protein</fullName>
    </submittedName>
</protein>
<evidence type="ECO:0000256" key="1">
    <source>
        <dbReference type="SAM" id="MobiDB-lite"/>
    </source>
</evidence>